<evidence type="ECO:0000256" key="7">
    <source>
        <dbReference type="SAM" id="Phobius"/>
    </source>
</evidence>
<feature type="transmembrane region" description="Helical" evidence="7">
    <location>
        <begin position="278"/>
        <end position="300"/>
    </location>
</feature>
<feature type="transmembrane region" description="Helical" evidence="7">
    <location>
        <begin position="175"/>
        <end position="192"/>
    </location>
</feature>
<dbReference type="Gene3D" id="1.10.4160.10">
    <property type="entry name" value="Hydantoin permease"/>
    <property type="match status" value="1"/>
</dbReference>
<dbReference type="Proteomes" id="UP001498771">
    <property type="component" value="Unassembled WGS sequence"/>
</dbReference>
<evidence type="ECO:0000256" key="4">
    <source>
        <dbReference type="ARBA" id="ARBA00022989"/>
    </source>
</evidence>
<evidence type="ECO:0000313" key="8">
    <source>
        <dbReference type="EMBL" id="KAK7207977.1"/>
    </source>
</evidence>
<feature type="compositionally biased region" description="Acidic residues" evidence="6">
    <location>
        <begin position="517"/>
        <end position="531"/>
    </location>
</feature>
<evidence type="ECO:0000313" key="9">
    <source>
        <dbReference type="Proteomes" id="UP001498771"/>
    </source>
</evidence>
<protein>
    <submittedName>
        <fullName evidence="8">Permease for cytosine/purines, uracil, thiamine, allantoin-domain-containing protein</fullName>
    </submittedName>
</protein>
<dbReference type="InterPro" id="IPR045225">
    <property type="entry name" value="Uracil/uridine/allantoin_perm"/>
</dbReference>
<keyword evidence="9" id="KW-1185">Reference proteome</keyword>
<feature type="transmembrane region" description="Helical" evidence="7">
    <location>
        <begin position="199"/>
        <end position="220"/>
    </location>
</feature>
<evidence type="ECO:0000256" key="1">
    <source>
        <dbReference type="ARBA" id="ARBA00004141"/>
    </source>
</evidence>
<organism evidence="8 9">
    <name type="scientific">Myxozyma melibiosi</name>
    <dbReference type="NCBI Taxonomy" id="54550"/>
    <lineage>
        <taxon>Eukaryota</taxon>
        <taxon>Fungi</taxon>
        <taxon>Dikarya</taxon>
        <taxon>Ascomycota</taxon>
        <taxon>Saccharomycotina</taxon>
        <taxon>Lipomycetes</taxon>
        <taxon>Lipomycetales</taxon>
        <taxon>Lipomycetaceae</taxon>
        <taxon>Myxozyma</taxon>
    </lineage>
</organism>
<dbReference type="PANTHER" id="PTHR30618:SF0">
    <property type="entry name" value="PURINE-URACIL PERMEASE NCS1"/>
    <property type="match status" value="1"/>
</dbReference>
<reference evidence="8 9" key="1">
    <citation type="submission" date="2024-03" db="EMBL/GenBank/DDBJ databases">
        <title>Genome-scale model development and genomic sequencing of the oleaginous clade Lipomyces.</title>
        <authorList>
            <consortium name="Lawrence Berkeley National Laboratory"/>
            <person name="Czajka J.J."/>
            <person name="Han Y."/>
            <person name="Kim J."/>
            <person name="Mondo S.J."/>
            <person name="Hofstad B.A."/>
            <person name="Robles A."/>
            <person name="Haridas S."/>
            <person name="Riley R."/>
            <person name="LaButti K."/>
            <person name="Pangilinan J."/>
            <person name="Andreopoulos W."/>
            <person name="Lipzen A."/>
            <person name="Yan J."/>
            <person name="Wang M."/>
            <person name="Ng V."/>
            <person name="Grigoriev I.V."/>
            <person name="Spatafora J.W."/>
            <person name="Magnuson J.K."/>
            <person name="Baker S.E."/>
            <person name="Pomraning K.R."/>
        </authorList>
    </citation>
    <scope>NUCLEOTIDE SEQUENCE [LARGE SCALE GENOMIC DNA]</scope>
    <source>
        <strain evidence="8 9">Phaff 52-87</strain>
    </source>
</reference>
<feature type="transmembrane region" description="Helical" evidence="7">
    <location>
        <begin position="121"/>
        <end position="141"/>
    </location>
</feature>
<feature type="region of interest" description="Disordered" evidence="6">
    <location>
        <begin position="517"/>
        <end position="551"/>
    </location>
</feature>
<evidence type="ECO:0000256" key="5">
    <source>
        <dbReference type="ARBA" id="ARBA00023136"/>
    </source>
</evidence>
<keyword evidence="5 7" id="KW-0472">Membrane</keyword>
<dbReference type="RefSeq" id="XP_064771010.1">
    <property type="nucleotide sequence ID" value="XM_064913938.1"/>
</dbReference>
<feature type="transmembrane region" description="Helical" evidence="7">
    <location>
        <begin position="482"/>
        <end position="501"/>
    </location>
</feature>
<feature type="transmembrane region" description="Helical" evidence="7">
    <location>
        <begin position="79"/>
        <end position="100"/>
    </location>
</feature>
<dbReference type="PANTHER" id="PTHR30618">
    <property type="entry name" value="NCS1 FAMILY PURINE/PYRIMIDINE TRANSPORTER"/>
    <property type="match status" value="1"/>
</dbReference>
<feature type="transmembrane region" description="Helical" evidence="7">
    <location>
        <begin position="371"/>
        <end position="394"/>
    </location>
</feature>
<comment type="subcellular location">
    <subcellularLocation>
        <location evidence="1">Membrane</location>
        <topology evidence="1">Multi-pass membrane protein</topology>
    </subcellularLocation>
</comment>
<feature type="transmembrane region" description="Helical" evidence="7">
    <location>
        <begin position="400"/>
        <end position="419"/>
    </location>
</feature>
<gene>
    <name evidence="8" type="ORF">BZA70DRAFT_287306</name>
</gene>
<dbReference type="InterPro" id="IPR001248">
    <property type="entry name" value="Pur-cyt_permease"/>
</dbReference>
<feature type="transmembrane region" description="Helical" evidence="7">
    <location>
        <begin position="320"/>
        <end position="339"/>
    </location>
</feature>
<feature type="transmembrane region" description="Helical" evidence="7">
    <location>
        <begin position="440"/>
        <end position="462"/>
    </location>
</feature>
<name>A0ABR1FDY6_9ASCO</name>
<keyword evidence="3 7" id="KW-0812">Transmembrane</keyword>
<comment type="similarity">
    <text evidence="2">Belongs to the purine-cytosine permease (2.A.39) family.</text>
</comment>
<dbReference type="CDD" id="cd11482">
    <property type="entry name" value="SLC-NCS1sbd_NRT1-like"/>
    <property type="match status" value="1"/>
</dbReference>
<sequence length="551" mass="62094">MTLYQPPSDGFWTRLDRRLRVSEYAQDRSSNHDLDPVPPAERTWTGLDFTTYWISDNFSPQGWRKVASLVTIGMSWRTALINVAISDIVVGAVVTANGYCGARYRVPFAIQSRVSFGYYMSWLPILLRCIVGIFWYGIAAYTGGECVRSMLYAIWPSFRNLKNQLPESANIDTQMMISYFIYWLSILPLHYVHISKIRWLFTLKSITLPIVGFGIMGWTIKHAGTGNNSLWSQGNTVHGSAFSWVFMQGLYSNIGGWATLGMNSPDFTRYAKRPRDSLWMLIALPASATLIAFFGVVSAAGSITLYGSVLWDPLLFIDKWTSAGGRAAAFFCALGFYFAQATNNISANSISAANDLNCLFPRYINIRRGQFIVSVLGTWALTPWNVLTSATSFLSFMSGTAVWLAPLCGILISDFYLVHRRRYDVWQMYDSRGIYRYNKFGTNFVALAAFTIGWAPLLPGLLPKVNSNITVPVGVERLYYCGYFYGFLSAAGSYWLLSMVFPARRTMLKRGVFPDDEPYVVRDEGEDEIDDENRPSSTEGTVECEEKKQDL</sequence>
<evidence type="ECO:0000256" key="3">
    <source>
        <dbReference type="ARBA" id="ARBA00022692"/>
    </source>
</evidence>
<keyword evidence="4 7" id="KW-1133">Transmembrane helix</keyword>
<comment type="caution">
    <text evidence="8">The sequence shown here is derived from an EMBL/GenBank/DDBJ whole genome shotgun (WGS) entry which is preliminary data.</text>
</comment>
<evidence type="ECO:0000256" key="2">
    <source>
        <dbReference type="ARBA" id="ARBA00008974"/>
    </source>
</evidence>
<feature type="transmembrane region" description="Helical" evidence="7">
    <location>
        <begin position="240"/>
        <end position="258"/>
    </location>
</feature>
<dbReference type="Pfam" id="PF02133">
    <property type="entry name" value="Transp_cyt_pur"/>
    <property type="match status" value="1"/>
</dbReference>
<accession>A0ABR1FDY6</accession>
<evidence type="ECO:0000256" key="6">
    <source>
        <dbReference type="SAM" id="MobiDB-lite"/>
    </source>
</evidence>
<dbReference type="GeneID" id="90039450"/>
<proteinExistence type="inferred from homology"/>
<dbReference type="EMBL" id="JBBJBU010000001">
    <property type="protein sequence ID" value="KAK7207977.1"/>
    <property type="molecule type" value="Genomic_DNA"/>
</dbReference>